<evidence type="ECO:0000313" key="3">
    <source>
        <dbReference type="Proteomes" id="UP000735302"/>
    </source>
</evidence>
<keyword evidence="3" id="KW-1185">Reference proteome</keyword>
<feature type="compositionally biased region" description="Basic and acidic residues" evidence="1">
    <location>
        <begin position="1"/>
        <end position="17"/>
    </location>
</feature>
<name>A0AAV4A953_9GAST</name>
<evidence type="ECO:0000256" key="1">
    <source>
        <dbReference type="SAM" id="MobiDB-lite"/>
    </source>
</evidence>
<feature type="region of interest" description="Disordered" evidence="1">
    <location>
        <begin position="1"/>
        <end position="25"/>
    </location>
</feature>
<comment type="caution">
    <text evidence="2">The sequence shown here is derived from an EMBL/GenBank/DDBJ whole genome shotgun (WGS) entry which is preliminary data.</text>
</comment>
<gene>
    <name evidence="2" type="ORF">PoB_003069400</name>
</gene>
<dbReference type="Proteomes" id="UP000735302">
    <property type="component" value="Unassembled WGS sequence"/>
</dbReference>
<proteinExistence type="predicted"/>
<evidence type="ECO:0000313" key="2">
    <source>
        <dbReference type="EMBL" id="GFO04189.1"/>
    </source>
</evidence>
<protein>
    <submittedName>
        <fullName evidence="2">Uncharacterized protein</fullName>
    </submittedName>
</protein>
<reference evidence="2 3" key="1">
    <citation type="journal article" date="2021" name="Elife">
        <title>Chloroplast acquisition without the gene transfer in kleptoplastic sea slugs, Plakobranchus ocellatus.</title>
        <authorList>
            <person name="Maeda T."/>
            <person name="Takahashi S."/>
            <person name="Yoshida T."/>
            <person name="Shimamura S."/>
            <person name="Takaki Y."/>
            <person name="Nagai Y."/>
            <person name="Toyoda A."/>
            <person name="Suzuki Y."/>
            <person name="Arimoto A."/>
            <person name="Ishii H."/>
            <person name="Satoh N."/>
            <person name="Nishiyama T."/>
            <person name="Hasebe M."/>
            <person name="Maruyama T."/>
            <person name="Minagawa J."/>
            <person name="Obokata J."/>
            <person name="Shigenobu S."/>
        </authorList>
    </citation>
    <scope>NUCLEOTIDE SEQUENCE [LARGE SCALE GENOMIC DNA]</scope>
</reference>
<organism evidence="2 3">
    <name type="scientific">Plakobranchus ocellatus</name>
    <dbReference type="NCBI Taxonomy" id="259542"/>
    <lineage>
        <taxon>Eukaryota</taxon>
        <taxon>Metazoa</taxon>
        <taxon>Spiralia</taxon>
        <taxon>Lophotrochozoa</taxon>
        <taxon>Mollusca</taxon>
        <taxon>Gastropoda</taxon>
        <taxon>Heterobranchia</taxon>
        <taxon>Euthyneura</taxon>
        <taxon>Panpulmonata</taxon>
        <taxon>Sacoglossa</taxon>
        <taxon>Placobranchoidea</taxon>
        <taxon>Plakobranchidae</taxon>
        <taxon>Plakobranchus</taxon>
    </lineage>
</organism>
<dbReference type="AlphaFoldDB" id="A0AAV4A953"/>
<dbReference type="EMBL" id="BLXT01003737">
    <property type="protein sequence ID" value="GFO04189.1"/>
    <property type="molecule type" value="Genomic_DNA"/>
</dbReference>
<accession>A0AAV4A953</accession>
<sequence length="141" mass="15924">MSGYPVKERVLRGRQEAPSDNVEPEQTAWVEGLGRELEVLAYRNLFFTSLPNQLPGQDSLSCDREKTHNPGRCPFPLYVFSPGSPLFGALWRGGHQRMKGAREENWAPNLYRQPLTSDGTGRALNRDLLVLVHLRSCVSLF</sequence>